<organism evidence="4 5">
    <name type="scientific">Riccia sorocarpa</name>
    <dbReference type="NCBI Taxonomy" id="122646"/>
    <lineage>
        <taxon>Eukaryota</taxon>
        <taxon>Viridiplantae</taxon>
        <taxon>Streptophyta</taxon>
        <taxon>Embryophyta</taxon>
        <taxon>Marchantiophyta</taxon>
        <taxon>Marchantiopsida</taxon>
        <taxon>Marchantiidae</taxon>
        <taxon>Marchantiales</taxon>
        <taxon>Ricciaceae</taxon>
        <taxon>Riccia</taxon>
    </lineage>
</organism>
<dbReference type="PANTHER" id="PTHR31286">
    <property type="entry name" value="GLYCINE-RICH CELL WALL STRUCTURAL PROTEIN 1.8-LIKE"/>
    <property type="match status" value="1"/>
</dbReference>
<keyword evidence="1" id="KW-0479">Metal-binding</keyword>
<feature type="region of interest" description="Disordered" evidence="2">
    <location>
        <begin position="1"/>
        <end position="60"/>
    </location>
</feature>
<proteinExistence type="predicted"/>
<feature type="region of interest" description="Disordered" evidence="2">
    <location>
        <begin position="444"/>
        <end position="464"/>
    </location>
</feature>
<dbReference type="InterPro" id="IPR036875">
    <property type="entry name" value="Znf_CCHC_sf"/>
</dbReference>
<feature type="compositionally biased region" description="Basic and acidic residues" evidence="2">
    <location>
        <begin position="610"/>
        <end position="620"/>
    </location>
</feature>
<feature type="compositionally biased region" description="Acidic residues" evidence="2">
    <location>
        <begin position="444"/>
        <end position="456"/>
    </location>
</feature>
<evidence type="ECO:0000259" key="3">
    <source>
        <dbReference type="PROSITE" id="PS50158"/>
    </source>
</evidence>
<accession>A0ABD3I0A7</accession>
<dbReference type="Proteomes" id="UP001633002">
    <property type="component" value="Unassembled WGS sequence"/>
</dbReference>
<comment type="caution">
    <text evidence="4">The sequence shown here is derived from an EMBL/GenBank/DDBJ whole genome shotgun (WGS) entry which is preliminary data.</text>
</comment>
<feature type="compositionally biased region" description="Basic and acidic residues" evidence="2">
    <location>
        <begin position="286"/>
        <end position="326"/>
    </location>
</feature>
<evidence type="ECO:0000313" key="4">
    <source>
        <dbReference type="EMBL" id="KAL3697157.1"/>
    </source>
</evidence>
<keyword evidence="1" id="KW-0862">Zinc</keyword>
<evidence type="ECO:0000256" key="1">
    <source>
        <dbReference type="PROSITE-ProRule" id="PRU00047"/>
    </source>
</evidence>
<evidence type="ECO:0000256" key="2">
    <source>
        <dbReference type="SAM" id="MobiDB-lite"/>
    </source>
</evidence>
<dbReference type="InterPro" id="IPR001878">
    <property type="entry name" value="Znf_CCHC"/>
</dbReference>
<reference evidence="4 5" key="1">
    <citation type="submission" date="2024-09" db="EMBL/GenBank/DDBJ databases">
        <title>Chromosome-scale assembly of Riccia sorocarpa.</title>
        <authorList>
            <person name="Paukszto L."/>
        </authorList>
    </citation>
    <scope>NUCLEOTIDE SEQUENCE [LARGE SCALE GENOMIC DNA]</scope>
    <source>
        <strain evidence="4">LP-2024</strain>
        <tissue evidence="4">Aerial parts of the thallus</tissue>
    </source>
</reference>
<dbReference type="EMBL" id="JBJQOH010000002">
    <property type="protein sequence ID" value="KAL3697157.1"/>
    <property type="molecule type" value="Genomic_DNA"/>
</dbReference>
<name>A0ABD3I0A7_9MARC</name>
<dbReference type="GO" id="GO:0008270">
    <property type="term" value="F:zinc ion binding"/>
    <property type="evidence" value="ECO:0007669"/>
    <property type="project" value="UniProtKB-KW"/>
</dbReference>
<dbReference type="InterPro" id="IPR040256">
    <property type="entry name" value="At4g02000-like"/>
</dbReference>
<keyword evidence="1" id="KW-0863">Zinc-finger</keyword>
<protein>
    <recommendedName>
        <fullName evidence="3">CCHC-type domain-containing protein</fullName>
    </recommendedName>
</protein>
<sequence length="651" mass="72044">MEIDNCEVGNRNLKGYVGQSSVGQRDGRSSGGLADPTVKMSGGPPVAGPPNVTTTSHPPGFQAWMSFRAKDRGVDTAGRRRQDETSKSQAAMQGVQTGETVGCSKDWGKEVTWDMMAAELAHLPIFEEVATGEDVDVRVVEVDIVKAAKKLDKELAMDRPPQFLDGKLVRFIEWEQRGEAKLLPHLKPAWIELRDIPSFLEDQTDVMIKALGPVVYHSFDKQSEMRYADVRGCILVDMSQELPAKIGLKTPWGKTYLQSVTYTKLPDRCFICLKQGHIARSCPSKRVQETNRELERMEVRGEIQTEEVKETESKSHGKEKQEHKAEGFIPSKSRSRRKGSLRGGSGEGTSTAYSNRFNALQADEEGEDNVERGQSLAADEGQGLAAQVLIAEDQTVGMEVEEAEVYLPKEAHLGAADPAVQDNIVVTSWGVGTQVILSSGCWGDETEKEDLDEGATEAEQSHTADVKEETREVQLSTAIEDEHTELNRDIIRRSQKEILTEAVHLLRAGQEEEKTGGEAMITELQITEENPFKSYCSLLVSHPNKVDIGREVNYAGSPLSTSWMVRAPKKKGKKPEAQCSSQAGKRRVLGALDPNGYRLMEKQNSGSSTEDERRRDRKMQDGGLNQVREVISNMAESSKKRKGKGNENKCN</sequence>
<feature type="region of interest" description="Disordered" evidence="2">
    <location>
        <begin position="282"/>
        <end position="352"/>
    </location>
</feature>
<dbReference type="SUPFAM" id="SSF57756">
    <property type="entry name" value="Retrovirus zinc finger-like domains"/>
    <property type="match status" value="1"/>
</dbReference>
<dbReference type="SMART" id="SM00343">
    <property type="entry name" value="ZnF_C2HC"/>
    <property type="match status" value="1"/>
</dbReference>
<dbReference type="AlphaFoldDB" id="A0ABD3I0A7"/>
<gene>
    <name evidence="4" type="ORF">R1sor_011233</name>
</gene>
<feature type="compositionally biased region" description="Basic and acidic residues" evidence="2">
    <location>
        <begin position="72"/>
        <end position="86"/>
    </location>
</feature>
<feature type="region of interest" description="Disordered" evidence="2">
    <location>
        <begin position="567"/>
        <end position="651"/>
    </location>
</feature>
<dbReference type="PANTHER" id="PTHR31286:SF180">
    <property type="entry name" value="OS10G0362600 PROTEIN"/>
    <property type="match status" value="1"/>
</dbReference>
<feature type="domain" description="CCHC-type" evidence="3">
    <location>
        <begin position="268"/>
        <end position="284"/>
    </location>
</feature>
<feature type="compositionally biased region" description="Polar residues" evidence="2">
    <location>
        <begin position="87"/>
        <end position="98"/>
    </location>
</feature>
<feature type="region of interest" description="Disordered" evidence="2">
    <location>
        <begin position="72"/>
        <end position="98"/>
    </location>
</feature>
<dbReference type="PROSITE" id="PS50158">
    <property type="entry name" value="ZF_CCHC"/>
    <property type="match status" value="1"/>
</dbReference>
<dbReference type="Gene3D" id="4.10.60.10">
    <property type="entry name" value="Zinc finger, CCHC-type"/>
    <property type="match status" value="1"/>
</dbReference>
<evidence type="ECO:0000313" key="5">
    <source>
        <dbReference type="Proteomes" id="UP001633002"/>
    </source>
</evidence>
<keyword evidence="5" id="KW-1185">Reference proteome</keyword>